<protein>
    <submittedName>
        <fullName evidence="2">Uncharacterized protein</fullName>
    </submittedName>
</protein>
<name>A0A2P7SH39_9HYPH</name>
<keyword evidence="3" id="KW-1185">Reference proteome</keyword>
<evidence type="ECO:0000313" key="2">
    <source>
        <dbReference type="EMBL" id="PSJ61812.1"/>
    </source>
</evidence>
<dbReference type="EMBL" id="PXYK01000007">
    <property type="protein sequence ID" value="PSJ61812.1"/>
    <property type="molecule type" value="Genomic_DNA"/>
</dbReference>
<sequence>MRRVEALLAGALLLLAGLSGTLPATAAEACMGENCLSQEAAPQTDCVGEQCSAPAEQADPPAMECLGDGCAQRAGGPVKECSGQDCVLKPVEPNAD</sequence>
<proteinExistence type="predicted"/>
<feature type="chain" id="PRO_5015156442" evidence="1">
    <location>
        <begin position="27"/>
        <end position="96"/>
    </location>
</feature>
<comment type="caution">
    <text evidence="2">The sequence shown here is derived from an EMBL/GenBank/DDBJ whole genome shotgun (WGS) entry which is preliminary data.</text>
</comment>
<organism evidence="2 3">
    <name type="scientific">Kumtagia ephedrae</name>
    <dbReference type="NCBI Taxonomy" id="2116701"/>
    <lineage>
        <taxon>Bacteria</taxon>
        <taxon>Pseudomonadati</taxon>
        <taxon>Pseudomonadota</taxon>
        <taxon>Alphaproteobacteria</taxon>
        <taxon>Hyphomicrobiales</taxon>
        <taxon>Phyllobacteriaceae</taxon>
        <taxon>Kumtagia</taxon>
    </lineage>
</organism>
<keyword evidence="1" id="KW-0732">Signal</keyword>
<gene>
    <name evidence="2" type="ORF">C7I84_09435</name>
</gene>
<dbReference type="AlphaFoldDB" id="A0A2P7SH39"/>
<reference evidence="2 3" key="1">
    <citation type="submission" date="2018-03" db="EMBL/GenBank/DDBJ databases">
        <title>The draft genome of Mesorhizobium sp. 6GN-30.</title>
        <authorList>
            <person name="Liu L."/>
            <person name="Li L."/>
            <person name="Wang T."/>
            <person name="Zhang X."/>
            <person name="Liang L."/>
        </authorList>
    </citation>
    <scope>NUCLEOTIDE SEQUENCE [LARGE SCALE GENOMIC DNA]</scope>
    <source>
        <strain evidence="2 3">6GN30</strain>
    </source>
</reference>
<accession>A0A2P7SH39</accession>
<dbReference type="Proteomes" id="UP000241229">
    <property type="component" value="Unassembled WGS sequence"/>
</dbReference>
<evidence type="ECO:0000256" key="1">
    <source>
        <dbReference type="SAM" id="SignalP"/>
    </source>
</evidence>
<feature type="signal peptide" evidence="1">
    <location>
        <begin position="1"/>
        <end position="26"/>
    </location>
</feature>
<evidence type="ECO:0000313" key="3">
    <source>
        <dbReference type="Proteomes" id="UP000241229"/>
    </source>
</evidence>